<evidence type="ECO:0000313" key="2">
    <source>
        <dbReference type="EMBL" id="NER27504.1"/>
    </source>
</evidence>
<feature type="coiled-coil region" evidence="1">
    <location>
        <begin position="106"/>
        <end position="161"/>
    </location>
</feature>
<dbReference type="AlphaFoldDB" id="A0A6B3NBT1"/>
<keyword evidence="1" id="KW-0175">Coiled coil</keyword>
<organism evidence="2">
    <name type="scientific">Symploca sp. SIO1C4</name>
    <dbReference type="NCBI Taxonomy" id="2607765"/>
    <lineage>
        <taxon>Bacteria</taxon>
        <taxon>Bacillati</taxon>
        <taxon>Cyanobacteriota</taxon>
        <taxon>Cyanophyceae</taxon>
        <taxon>Coleofasciculales</taxon>
        <taxon>Coleofasciculaceae</taxon>
        <taxon>Symploca</taxon>
    </lineage>
</organism>
<evidence type="ECO:0000256" key="1">
    <source>
        <dbReference type="SAM" id="Coils"/>
    </source>
</evidence>
<dbReference type="EMBL" id="JAAHFQ010000107">
    <property type="protein sequence ID" value="NER27504.1"/>
    <property type="molecule type" value="Genomic_DNA"/>
</dbReference>
<reference evidence="2" key="1">
    <citation type="submission" date="2019-11" db="EMBL/GenBank/DDBJ databases">
        <title>Genomic insights into an expanded diversity of filamentous marine cyanobacteria reveals the extraordinary biosynthetic potential of Moorea and Okeania.</title>
        <authorList>
            <person name="Ferreira Leao T."/>
            <person name="Wang M."/>
            <person name="Moss N."/>
            <person name="Da Silva R."/>
            <person name="Sanders J."/>
            <person name="Nurk S."/>
            <person name="Gurevich A."/>
            <person name="Humphrey G."/>
            <person name="Reher R."/>
            <person name="Zhu Q."/>
            <person name="Belda-Ferre P."/>
            <person name="Glukhov E."/>
            <person name="Rex R."/>
            <person name="Dorrestein P.C."/>
            <person name="Knight R."/>
            <person name="Pevzner P."/>
            <person name="Gerwick W.H."/>
            <person name="Gerwick L."/>
        </authorList>
    </citation>
    <scope>NUCLEOTIDE SEQUENCE</scope>
    <source>
        <strain evidence="2">SIO1C4</strain>
    </source>
</reference>
<gene>
    <name evidence="2" type="ORF">F6J89_07685</name>
</gene>
<name>A0A6B3NBT1_9CYAN</name>
<proteinExistence type="predicted"/>
<accession>A0A6B3NBT1</accession>
<protein>
    <submittedName>
        <fullName evidence="2">Uncharacterized protein</fullName>
    </submittedName>
</protein>
<comment type="caution">
    <text evidence="2">The sequence shown here is derived from an EMBL/GenBank/DDBJ whole genome shotgun (WGS) entry which is preliminary data.</text>
</comment>
<sequence>MLYLAQVKLNESVRNEKNVQALELRLLAIQQSEHCWAVIEPERIPLDNTESLVADSLVLAEISDDRKILNLENVKDWVLDVVKEYLTIGVSPSFLQQEAERTEQWRQELTLQSQDLTRRHLEMEARREQIQTLEDKLKQEKEQLEIMAAQLKIKAESAQIDSGC</sequence>